<reference evidence="3" key="1">
    <citation type="submission" date="2015-09" db="EMBL/GenBank/DDBJ databases">
        <authorList>
            <person name="Wibberg D."/>
        </authorList>
    </citation>
    <scope>NUCLEOTIDE SEQUENCE [LARGE SCALE GENOMIC DNA]</scope>
    <source>
        <strain evidence="3">SD1D</strain>
    </source>
</reference>
<proteinExistence type="predicted"/>
<evidence type="ECO:0000313" key="2">
    <source>
        <dbReference type="EMBL" id="CUH92723.1"/>
    </source>
</evidence>
<dbReference type="KEGG" id="hsd:SD1D_1177"/>
<dbReference type="RefSeq" id="WP_058258067.1">
    <property type="nucleotide sequence ID" value="NZ_JANWKB010000010.1"/>
</dbReference>
<dbReference type="Proteomes" id="UP000196053">
    <property type="component" value="Chromosome I"/>
</dbReference>
<feature type="transmembrane region" description="Helical" evidence="1">
    <location>
        <begin position="34"/>
        <end position="53"/>
    </location>
</feature>
<feature type="transmembrane region" description="Helical" evidence="1">
    <location>
        <begin position="59"/>
        <end position="79"/>
    </location>
</feature>
<dbReference type="AlphaFoldDB" id="A0A0K8J5W8"/>
<organism evidence="2 3">
    <name type="scientific">Herbinix luporum</name>
    <dbReference type="NCBI Taxonomy" id="1679721"/>
    <lineage>
        <taxon>Bacteria</taxon>
        <taxon>Bacillati</taxon>
        <taxon>Bacillota</taxon>
        <taxon>Clostridia</taxon>
        <taxon>Lachnospirales</taxon>
        <taxon>Lachnospiraceae</taxon>
        <taxon>Herbinix</taxon>
    </lineage>
</organism>
<keyword evidence="1" id="KW-0812">Transmembrane</keyword>
<feature type="transmembrane region" description="Helical" evidence="1">
    <location>
        <begin position="144"/>
        <end position="167"/>
    </location>
</feature>
<evidence type="ECO:0008006" key="4">
    <source>
        <dbReference type="Google" id="ProtNLM"/>
    </source>
</evidence>
<sequence length="249" mass="28829">MFRNYFILLLLAHIIGDFYIQTNKMARKKEKEISWVLIHSLCYLAVMLIVTLPVMSVTLIVGVTIAAIFHCLIDVFKFIYISHIRKRGRFSLIIDRNVFFTDQILHSLVLLGISYWLANGNLPISLNIIFRNFLNVIGIPGKQIMSWLFAILVIHKPTNIAISKFLLNYKPEDYNVKEDRKAGRYIGTVERIIMLIFIYINQYSAIGLVLTAKSIARYERITKEEHFAEYYLLGTLISTLIAIIVSFVF</sequence>
<dbReference type="Pfam" id="PF11750">
    <property type="entry name" value="DUF3307"/>
    <property type="match status" value="1"/>
</dbReference>
<feature type="transmembrane region" description="Helical" evidence="1">
    <location>
        <begin position="230"/>
        <end position="248"/>
    </location>
</feature>
<accession>A0A0K8J5W8</accession>
<keyword evidence="1" id="KW-0472">Membrane</keyword>
<evidence type="ECO:0000256" key="1">
    <source>
        <dbReference type="SAM" id="Phobius"/>
    </source>
</evidence>
<evidence type="ECO:0000313" key="3">
    <source>
        <dbReference type="Proteomes" id="UP000196053"/>
    </source>
</evidence>
<dbReference type="InterPro" id="IPR021737">
    <property type="entry name" value="Phage_phiKZ_Orf197"/>
</dbReference>
<name>A0A0K8J5W8_9FIRM</name>
<keyword evidence="3" id="KW-1185">Reference proteome</keyword>
<dbReference type="OrthoDB" id="5122730at2"/>
<feature type="transmembrane region" description="Helical" evidence="1">
    <location>
        <begin position="188"/>
        <end position="210"/>
    </location>
</feature>
<protein>
    <recommendedName>
        <fullName evidence="4">DUF3307 domain-containing protein</fullName>
    </recommendedName>
</protein>
<dbReference type="EMBL" id="LN879430">
    <property type="protein sequence ID" value="CUH92723.1"/>
    <property type="molecule type" value="Genomic_DNA"/>
</dbReference>
<gene>
    <name evidence="2" type="ORF">SD1D_1177</name>
</gene>
<keyword evidence="1" id="KW-1133">Transmembrane helix</keyword>